<protein>
    <submittedName>
        <fullName evidence="1">Uncharacterized conserved protein, DUF1501 family</fullName>
    </submittedName>
</protein>
<dbReference type="Pfam" id="PF07394">
    <property type="entry name" value="DUF1501"/>
    <property type="match status" value="1"/>
</dbReference>
<dbReference type="AlphaFoldDB" id="A0A239F287"/>
<organism evidence="1 2">
    <name type="scientific">Tropicimonas sediminicola</name>
    <dbReference type="NCBI Taxonomy" id="1031541"/>
    <lineage>
        <taxon>Bacteria</taxon>
        <taxon>Pseudomonadati</taxon>
        <taxon>Pseudomonadota</taxon>
        <taxon>Alphaproteobacteria</taxon>
        <taxon>Rhodobacterales</taxon>
        <taxon>Roseobacteraceae</taxon>
        <taxon>Tropicimonas</taxon>
    </lineage>
</organism>
<accession>A0A239F287</accession>
<evidence type="ECO:0000313" key="2">
    <source>
        <dbReference type="Proteomes" id="UP000198426"/>
    </source>
</evidence>
<gene>
    <name evidence="1" type="ORF">SAMN05421757_102423</name>
</gene>
<proteinExistence type="predicted"/>
<evidence type="ECO:0000313" key="1">
    <source>
        <dbReference type="EMBL" id="SNS50214.1"/>
    </source>
</evidence>
<dbReference type="InterPro" id="IPR010869">
    <property type="entry name" value="DUF1501"/>
</dbReference>
<dbReference type="PROSITE" id="PS51318">
    <property type="entry name" value="TAT"/>
    <property type="match status" value="1"/>
</dbReference>
<dbReference type="PANTHER" id="PTHR43737">
    <property type="entry name" value="BLL7424 PROTEIN"/>
    <property type="match status" value="1"/>
</dbReference>
<dbReference type="InterPro" id="IPR006311">
    <property type="entry name" value="TAT_signal"/>
</dbReference>
<dbReference type="EMBL" id="FZOY01000002">
    <property type="protein sequence ID" value="SNS50214.1"/>
    <property type="molecule type" value="Genomic_DNA"/>
</dbReference>
<dbReference type="OrthoDB" id="9779968at2"/>
<reference evidence="1 2" key="1">
    <citation type="submission" date="2017-06" db="EMBL/GenBank/DDBJ databases">
        <authorList>
            <person name="Kim H.J."/>
            <person name="Triplett B.A."/>
        </authorList>
    </citation>
    <scope>NUCLEOTIDE SEQUENCE [LARGE SCALE GENOMIC DNA]</scope>
    <source>
        <strain evidence="1 2">DSM 29339</strain>
    </source>
</reference>
<keyword evidence="2" id="KW-1185">Reference proteome</keyword>
<dbReference type="PANTHER" id="PTHR43737:SF1">
    <property type="entry name" value="DUF1501 DOMAIN-CONTAINING PROTEIN"/>
    <property type="match status" value="1"/>
</dbReference>
<name>A0A239F287_9RHOB</name>
<sequence>MTRKATFDRRRFLLTGAALGCTAAASPFMTPVSLAAAPWDMRLVVIILRGGMDGLDVVQPYGDPAFAGLRGNALKVGEAAGAADLDGFFALHPALAPLMPLWAAGELSFAHAVSTPYRDKRSHFDGQDLLEAGTADVPGGAAGRDGWLNRMLQAVPGLEPETAYAIGREDLLILKGTAPVANWAPGTRLALSPQAELLLNRIYEQDPLFHAASEEALRLTGELAAAGSLEDAGPDMAAMQSMMEAATTGGGHLRVAEFAVNRLRADTRVAAFSINGWDTHRGQSQGLGRALAQLSDTILALKLGLGPVWGKTAVLAMTEFGRTARENGTGGTDHGTGGAMLMAGGAVRGGLVHRDWPGMGEGDLYAGRDLMPTADVRSYAAAAMRELLGLDRATLEDAIFPGLDMSGIGKVIL</sequence>
<dbReference type="Proteomes" id="UP000198426">
    <property type="component" value="Unassembled WGS sequence"/>
</dbReference>
<dbReference type="RefSeq" id="WP_089232159.1">
    <property type="nucleotide sequence ID" value="NZ_FZOY01000002.1"/>
</dbReference>